<dbReference type="InterPro" id="IPR050091">
    <property type="entry name" value="PKS_NRPS_Biosynth_Enz"/>
</dbReference>
<proteinExistence type="predicted"/>
<dbReference type="Gene3D" id="3.40.366.10">
    <property type="entry name" value="Malonyl-Coenzyme A Acyl Carrier Protein, domain 2"/>
    <property type="match status" value="1"/>
</dbReference>
<dbReference type="RefSeq" id="WP_187744930.1">
    <property type="nucleotide sequence ID" value="NZ_CP060826.1"/>
</dbReference>
<keyword evidence="2" id="KW-0511">Multifunctional enzyme</keyword>
<evidence type="ECO:0000256" key="3">
    <source>
        <dbReference type="SAM" id="MobiDB-lite"/>
    </source>
</evidence>
<name>A0A7H0I521_9ACTN</name>
<feature type="region of interest" description="Disordered" evidence="3">
    <location>
        <begin position="1"/>
        <end position="26"/>
    </location>
</feature>
<keyword evidence="5" id="KW-0614">Plasmid</keyword>
<gene>
    <name evidence="5" type="ORF">IAG43_33645</name>
</gene>
<evidence type="ECO:0000256" key="2">
    <source>
        <dbReference type="ARBA" id="ARBA00023268"/>
    </source>
</evidence>
<dbReference type="AlphaFoldDB" id="A0A7H0I521"/>
<evidence type="ECO:0000256" key="1">
    <source>
        <dbReference type="ARBA" id="ARBA00022679"/>
    </source>
</evidence>
<dbReference type="Proteomes" id="UP000516230">
    <property type="component" value="Plasmid unnamed2"/>
</dbReference>
<protein>
    <submittedName>
        <fullName evidence="5">Acyltransferase domain-containing protein</fullName>
    </submittedName>
</protein>
<keyword evidence="5" id="KW-0012">Acyltransferase</keyword>
<feature type="domain" description="Malonyl-CoA:ACP transacylase (MAT)" evidence="4">
    <location>
        <begin position="49"/>
        <end position="152"/>
    </location>
</feature>
<dbReference type="GO" id="GO:0004312">
    <property type="term" value="F:fatty acid synthase activity"/>
    <property type="evidence" value="ECO:0007669"/>
    <property type="project" value="TreeGrafter"/>
</dbReference>
<dbReference type="InterPro" id="IPR014043">
    <property type="entry name" value="Acyl_transferase_dom"/>
</dbReference>
<dbReference type="KEGG" id="sgj:IAG43_33645"/>
<dbReference type="InterPro" id="IPR016035">
    <property type="entry name" value="Acyl_Trfase/lysoPLipase"/>
</dbReference>
<dbReference type="PANTHER" id="PTHR43775:SF51">
    <property type="entry name" value="INACTIVE PHENOLPHTHIOCEROL SYNTHESIS POLYKETIDE SYNTHASE TYPE I PKS1-RELATED"/>
    <property type="match status" value="1"/>
</dbReference>
<evidence type="ECO:0000313" key="6">
    <source>
        <dbReference type="Proteomes" id="UP000516230"/>
    </source>
</evidence>
<dbReference type="SUPFAM" id="SSF52151">
    <property type="entry name" value="FabD/lysophospholipase-like"/>
    <property type="match status" value="1"/>
</dbReference>
<keyword evidence="1 5" id="KW-0808">Transferase</keyword>
<dbReference type="EMBL" id="CP060826">
    <property type="protein sequence ID" value="QNP67887.1"/>
    <property type="molecule type" value="Genomic_DNA"/>
</dbReference>
<feature type="compositionally biased region" description="Low complexity" evidence="3">
    <location>
        <begin position="15"/>
        <end position="26"/>
    </location>
</feature>
<dbReference type="GO" id="GO:0006633">
    <property type="term" value="P:fatty acid biosynthetic process"/>
    <property type="evidence" value="ECO:0007669"/>
    <property type="project" value="TreeGrafter"/>
</dbReference>
<organism evidence="5 6">
    <name type="scientific">Streptomyces genisteinicus</name>
    <dbReference type="NCBI Taxonomy" id="2768068"/>
    <lineage>
        <taxon>Bacteria</taxon>
        <taxon>Bacillati</taxon>
        <taxon>Actinomycetota</taxon>
        <taxon>Actinomycetes</taxon>
        <taxon>Kitasatosporales</taxon>
        <taxon>Streptomycetaceae</taxon>
        <taxon>Streptomyces</taxon>
    </lineage>
</organism>
<reference evidence="5 6" key="1">
    <citation type="submission" date="2020-08" db="EMBL/GenBank/DDBJ databases">
        <title>A novel species.</title>
        <authorList>
            <person name="Gao J."/>
        </authorList>
    </citation>
    <scope>NUCLEOTIDE SEQUENCE [LARGE SCALE GENOMIC DNA]</scope>
    <source>
        <strain evidence="5 6">CRPJ-33</strain>
        <plasmid evidence="5 6">unnamed2</plasmid>
    </source>
</reference>
<dbReference type="InterPro" id="IPR001227">
    <property type="entry name" value="Ac_transferase_dom_sf"/>
</dbReference>
<keyword evidence="6" id="KW-1185">Reference proteome</keyword>
<sequence>MQLDTPVRVPSRPALLGPGPSGTTRPGPLAATGTAVLFTGADAPPAPLVRALYGTFPAYRAAFDALRRTLDARLPIPLAAVVFAPEQGADARLLGENPYARCALFGHQVALFRLWESWGLDIAAVAGRGTGSVAAAHVAGGLAAGAAARLLVAGPARHRTPGNPAHPVEGYGTVLACGPVPGNGAAVGDVRALARALAALQLHGPPLDWERLARGAGARTPAAAP</sequence>
<dbReference type="PANTHER" id="PTHR43775">
    <property type="entry name" value="FATTY ACID SYNTHASE"/>
    <property type="match status" value="1"/>
</dbReference>
<accession>A0A7H0I521</accession>
<dbReference type="Pfam" id="PF00698">
    <property type="entry name" value="Acyl_transf_1"/>
    <property type="match status" value="1"/>
</dbReference>
<evidence type="ECO:0000313" key="5">
    <source>
        <dbReference type="EMBL" id="QNP67887.1"/>
    </source>
</evidence>
<evidence type="ECO:0000259" key="4">
    <source>
        <dbReference type="Pfam" id="PF00698"/>
    </source>
</evidence>
<geneLocation type="plasmid" evidence="5 6">
    <name>unnamed2</name>
</geneLocation>